<dbReference type="EnsemblProtists" id="EKX46410">
    <property type="protein sequence ID" value="EKX46410"/>
    <property type="gene ID" value="GUITHDRAFT_107614"/>
</dbReference>
<protein>
    <submittedName>
        <fullName evidence="3 4">Uncharacterized protein</fullName>
    </submittedName>
</protein>
<feature type="compositionally biased region" description="Low complexity" evidence="2">
    <location>
        <begin position="120"/>
        <end position="134"/>
    </location>
</feature>
<gene>
    <name evidence="3" type="ORF">GUITHDRAFT_107614</name>
</gene>
<sequence>MAFRPTFVQRPPVPIAESSFTGPFVRGDTKSHAGTRAYKRLHYPTQEQAHPRVLLVQSHSHLQTCPRPLTLAMFLRQRVISVEEKSIRRQSFHLDQGSDKHIFPLFSSVNLSPSSNHVKNTLPTRPNSSTTTPRILKTRPKDVPSAPAESPAGSFQAKADFVWWAPPSILPPSNLNCCESPQKITLPAEENPKRHSQESLAMDSARTPEKASSITGKSPSNKFRKEDLTALFDMKDWMKMPRVPIQDSPHEIEMRLMQLNTVMKETEGEKKDLESRFKYANAARIVSTLKTPMEQHAPPKAPMLFPPTLSPPTLSPPVIYSPMIAPPVMSSPAISSPTSFLQDESKLRPALVSPPHQNGGHVYIHNRSIFYEAS</sequence>
<evidence type="ECO:0000313" key="3">
    <source>
        <dbReference type="EMBL" id="EKX46410.1"/>
    </source>
</evidence>
<accession>L1JE74</accession>
<name>L1JE74_GUITC</name>
<dbReference type="AlphaFoldDB" id="L1JE74"/>
<keyword evidence="1" id="KW-0175">Coiled coil</keyword>
<reference evidence="3 5" key="1">
    <citation type="journal article" date="2012" name="Nature">
        <title>Algal genomes reveal evolutionary mosaicism and the fate of nucleomorphs.</title>
        <authorList>
            <consortium name="DOE Joint Genome Institute"/>
            <person name="Curtis B.A."/>
            <person name="Tanifuji G."/>
            <person name="Burki F."/>
            <person name="Gruber A."/>
            <person name="Irimia M."/>
            <person name="Maruyama S."/>
            <person name="Arias M.C."/>
            <person name="Ball S.G."/>
            <person name="Gile G.H."/>
            <person name="Hirakawa Y."/>
            <person name="Hopkins J.F."/>
            <person name="Kuo A."/>
            <person name="Rensing S.A."/>
            <person name="Schmutz J."/>
            <person name="Symeonidi A."/>
            <person name="Elias M."/>
            <person name="Eveleigh R.J."/>
            <person name="Herman E.K."/>
            <person name="Klute M.J."/>
            <person name="Nakayama T."/>
            <person name="Obornik M."/>
            <person name="Reyes-Prieto A."/>
            <person name="Armbrust E.V."/>
            <person name="Aves S.J."/>
            <person name="Beiko R.G."/>
            <person name="Coutinho P."/>
            <person name="Dacks J.B."/>
            <person name="Durnford D.G."/>
            <person name="Fast N.M."/>
            <person name="Green B.R."/>
            <person name="Grisdale C.J."/>
            <person name="Hempel F."/>
            <person name="Henrissat B."/>
            <person name="Hoppner M.P."/>
            <person name="Ishida K."/>
            <person name="Kim E."/>
            <person name="Koreny L."/>
            <person name="Kroth P.G."/>
            <person name="Liu Y."/>
            <person name="Malik S.B."/>
            <person name="Maier U.G."/>
            <person name="McRose D."/>
            <person name="Mock T."/>
            <person name="Neilson J.A."/>
            <person name="Onodera N.T."/>
            <person name="Poole A.M."/>
            <person name="Pritham E.J."/>
            <person name="Richards T.A."/>
            <person name="Rocap G."/>
            <person name="Roy S.W."/>
            <person name="Sarai C."/>
            <person name="Schaack S."/>
            <person name="Shirato S."/>
            <person name="Slamovits C.H."/>
            <person name="Spencer D.F."/>
            <person name="Suzuki S."/>
            <person name="Worden A.Z."/>
            <person name="Zauner S."/>
            <person name="Barry K."/>
            <person name="Bell C."/>
            <person name="Bharti A.K."/>
            <person name="Crow J.A."/>
            <person name="Grimwood J."/>
            <person name="Kramer R."/>
            <person name="Lindquist E."/>
            <person name="Lucas S."/>
            <person name="Salamov A."/>
            <person name="McFadden G.I."/>
            <person name="Lane C.E."/>
            <person name="Keeling P.J."/>
            <person name="Gray M.W."/>
            <person name="Grigoriev I.V."/>
            <person name="Archibald J.M."/>
        </authorList>
    </citation>
    <scope>NUCLEOTIDE SEQUENCE</scope>
    <source>
        <strain evidence="3 5">CCMP2712</strain>
    </source>
</reference>
<organism evidence="3">
    <name type="scientific">Guillardia theta (strain CCMP2712)</name>
    <name type="common">Cryptophyte</name>
    <dbReference type="NCBI Taxonomy" id="905079"/>
    <lineage>
        <taxon>Eukaryota</taxon>
        <taxon>Cryptophyceae</taxon>
        <taxon>Pyrenomonadales</taxon>
        <taxon>Geminigeraceae</taxon>
        <taxon>Guillardia</taxon>
    </lineage>
</organism>
<evidence type="ECO:0000313" key="4">
    <source>
        <dbReference type="EnsemblProtists" id="EKX46410"/>
    </source>
</evidence>
<keyword evidence="5" id="KW-1185">Reference proteome</keyword>
<dbReference type="RefSeq" id="XP_005833390.1">
    <property type="nucleotide sequence ID" value="XM_005833333.1"/>
</dbReference>
<dbReference type="KEGG" id="gtt:GUITHDRAFT_107614"/>
<dbReference type="EMBL" id="JH992994">
    <property type="protein sequence ID" value="EKX46410.1"/>
    <property type="molecule type" value="Genomic_DNA"/>
</dbReference>
<evidence type="ECO:0000313" key="5">
    <source>
        <dbReference type="Proteomes" id="UP000011087"/>
    </source>
</evidence>
<dbReference type="HOGENOM" id="CLU_740700_0_0_1"/>
<feature type="region of interest" description="Disordered" evidence="2">
    <location>
        <begin position="114"/>
        <end position="152"/>
    </location>
</feature>
<feature type="compositionally biased region" description="Polar residues" evidence="2">
    <location>
        <begin position="210"/>
        <end position="221"/>
    </location>
</feature>
<evidence type="ECO:0000256" key="1">
    <source>
        <dbReference type="SAM" id="Coils"/>
    </source>
</evidence>
<dbReference type="PaxDb" id="55529-EKX46410"/>
<dbReference type="Proteomes" id="UP000011087">
    <property type="component" value="Unassembled WGS sequence"/>
</dbReference>
<feature type="region of interest" description="Disordered" evidence="2">
    <location>
        <begin position="186"/>
        <end position="222"/>
    </location>
</feature>
<proteinExistence type="predicted"/>
<reference evidence="4" key="3">
    <citation type="submission" date="2016-03" db="UniProtKB">
        <authorList>
            <consortium name="EnsemblProtists"/>
        </authorList>
    </citation>
    <scope>IDENTIFICATION</scope>
</reference>
<feature type="coiled-coil region" evidence="1">
    <location>
        <begin position="256"/>
        <end position="283"/>
    </location>
</feature>
<reference evidence="5" key="2">
    <citation type="submission" date="2012-11" db="EMBL/GenBank/DDBJ databases">
        <authorList>
            <person name="Kuo A."/>
            <person name="Curtis B.A."/>
            <person name="Tanifuji G."/>
            <person name="Burki F."/>
            <person name="Gruber A."/>
            <person name="Irimia M."/>
            <person name="Maruyama S."/>
            <person name="Arias M.C."/>
            <person name="Ball S.G."/>
            <person name="Gile G.H."/>
            <person name="Hirakawa Y."/>
            <person name="Hopkins J.F."/>
            <person name="Rensing S.A."/>
            <person name="Schmutz J."/>
            <person name="Symeonidi A."/>
            <person name="Elias M."/>
            <person name="Eveleigh R.J."/>
            <person name="Herman E.K."/>
            <person name="Klute M.J."/>
            <person name="Nakayama T."/>
            <person name="Obornik M."/>
            <person name="Reyes-Prieto A."/>
            <person name="Armbrust E.V."/>
            <person name="Aves S.J."/>
            <person name="Beiko R.G."/>
            <person name="Coutinho P."/>
            <person name="Dacks J.B."/>
            <person name="Durnford D.G."/>
            <person name="Fast N.M."/>
            <person name="Green B.R."/>
            <person name="Grisdale C."/>
            <person name="Hempe F."/>
            <person name="Henrissat B."/>
            <person name="Hoppner M.P."/>
            <person name="Ishida K.-I."/>
            <person name="Kim E."/>
            <person name="Koreny L."/>
            <person name="Kroth P.G."/>
            <person name="Liu Y."/>
            <person name="Malik S.-B."/>
            <person name="Maier U.G."/>
            <person name="McRose D."/>
            <person name="Mock T."/>
            <person name="Neilson J.A."/>
            <person name="Onodera N.T."/>
            <person name="Poole A.M."/>
            <person name="Pritham E.J."/>
            <person name="Richards T.A."/>
            <person name="Rocap G."/>
            <person name="Roy S.W."/>
            <person name="Sarai C."/>
            <person name="Schaack S."/>
            <person name="Shirato S."/>
            <person name="Slamovits C.H."/>
            <person name="Spencer D.F."/>
            <person name="Suzuki S."/>
            <person name="Worden A.Z."/>
            <person name="Zauner S."/>
            <person name="Barry K."/>
            <person name="Bell C."/>
            <person name="Bharti A.K."/>
            <person name="Crow J.A."/>
            <person name="Grimwood J."/>
            <person name="Kramer R."/>
            <person name="Lindquist E."/>
            <person name="Lucas S."/>
            <person name="Salamov A."/>
            <person name="McFadden G.I."/>
            <person name="Lane C.E."/>
            <person name="Keeling P.J."/>
            <person name="Gray M.W."/>
            <person name="Grigoriev I.V."/>
            <person name="Archibald J.M."/>
        </authorList>
    </citation>
    <scope>NUCLEOTIDE SEQUENCE</scope>
    <source>
        <strain evidence="5">CCMP2712</strain>
    </source>
</reference>
<evidence type="ECO:0000256" key="2">
    <source>
        <dbReference type="SAM" id="MobiDB-lite"/>
    </source>
</evidence>
<dbReference type="GeneID" id="17303110"/>